<dbReference type="EMBL" id="NMUH01001375">
    <property type="protein sequence ID" value="MQL91741.1"/>
    <property type="molecule type" value="Genomic_DNA"/>
</dbReference>
<comment type="caution">
    <text evidence="1">The sequence shown here is derived from an EMBL/GenBank/DDBJ whole genome shotgun (WGS) entry which is preliminary data.</text>
</comment>
<dbReference type="AlphaFoldDB" id="A0A843V653"/>
<accession>A0A843V653</accession>
<sequence>MSALDSLGGVKEKRVPRIVQSRPVACGWRNILQSVSLECAHCSGVRGSQVSNFAVCSAVAGCRGSGAVLMKLFLREAAAGVPRHFLSTLP</sequence>
<evidence type="ECO:0000313" key="2">
    <source>
        <dbReference type="Proteomes" id="UP000652761"/>
    </source>
</evidence>
<evidence type="ECO:0000313" key="1">
    <source>
        <dbReference type="EMBL" id="MQL91741.1"/>
    </source>
</evidence>
<dbReference type="Proteomes" id="UP000652761">
    <property type="component" value="Unassembled WGS sequence"/>
</dbReference>
<proteinExistence type="predicted"/>
<organism evidence="1 2">
    <name type="scientific">Colocasia esculenta</name>
    <name type="common">Wild taro</name>
    <name type="synonym">Arum esculentum</name>
    <dbReference type="NCBI Taxonomy" id="4460"/>
    <lineage>
        <taxon>Eukaryota</taxon>
        <taxon>Viridiplantae</taxon>
        <taxon>Streptophyta</taxon>
        <taxon>Embryophyta</taxon>
        <taxon>Tracheophyta</taxon>
        <taxon>Spermatophyta</taxon>
        <taxon>Magnoliopsida</taxon>
        <taxon>Liliopsida</taxon>
        <taxon>Araceae</taxon>
        <taxon>Aroideae</taxon>
        <taxon>Colocasieae</taxon>
        <taxon>Colocasia</taxon>
    </lineage>
</organism>
<protein>
    <submittedName>
        <fullName evidence="1">Uncharacterized protein</fullName>
    </submittedName>
</protein>
<name>A0A843V653_COLES</name>
<reference evidence="1" key="1">
    <citation type="submission" date="2017-07" db="EMBL/GenBank/DDBJ databases">
        <title>Taro Niue Genome Assembly and Annotation.</title>
        <authorList>
            <person name="Atibalentja N."/>
            <person name="Keating K."/>
            <person name="Fields C.J."/>
        </authorList>
    </citation>
    <scope>NUCLEOTIDE SEQUENCE</scope>
    <source>
        <strain evidence="1">Niue_2</strain>
        <tissue evidence="1">Leaf</tissue>
    </source>
</reference>
<gene>
    <name evidence="1" type="ORF">Taro_024357</name>
</gene>
<keyword evidence="2" id="KW-1185">Reference proteome</keyword>